<feature type="transmembrane region" description="Helical" evidence="1">
    <location>
        <begin position="20"/>
        <end position="37"/>
    </location>
</feature>
<evidence type="ECO:0000313" key="2">
    <source>
        <dbReference type="EMBL" id="SMF90632.1"/>
    </source>
</evidence>
<proteinExistence type="predicted"/>
<keyword evidence="3" id="KW-1185">Reference proteome</keyword>
<keyword evidence="1" id="KW-1133">Transmembrane helix</keyword>
<organism evidence="2 3">
    <name type="scientific">Paenibacillus uliginis N3/975</name>
    <dbReference type="NCBI Taxonomy" id="1313296"/>
    <lineage>
        <taxon>Bacteria</taxon>
        <taxon>Bacillati</taxon>
        <taxon>Bacillota</taxon>
        <taxon>Bacilli</taxon>
        <taxon>Bacillales</taxon>
        <taxon>Paenibacillaceae</taxon>
        <taxon>Paenibacillus</taxon>
    </lineage>
</organism>
<accession>A0A1X7HPQ8</accession>
<sequence>MTVRQIPVAAHRRYSPKEQFPSGAAFLISIFGILKWIW</sequence>
<keyword evidence="1" id="KW-0812">Transmembrane</keyword>
<name>A0A1X7HPQ8_9BACL</name>
<gene>
    <name evidence="2" type="ORF">SAMN05661091_5152</name>
</gene>
<dbReference type="Proteomes" id="UP000192940">
    <property type="component" value="Chromosome I"/>
</dbReference>
<evidence type="ECO:0000313" key="3">
    <source>
        <dbReference type="Proteomes" id="UP000192940"/>
    </source>
</evidence>
<evidence type="ECO:0000256" key="1">
    <source>
        <dbReference type="SAM" id="Phobius"/>
    </source>
</evidence>
<protein>
    <submittedName>
        <fullName evidence="2">Uncharacterized protein</fullName>
    </submittedName>
</protein>
<reference evidence="2 3" key="1">
    <citation type="submission" date="2017-04" db="EMBL/GenBank/DDBJ databases">
        <authorList>
            <person name="Afonso C.L."/>
            <person name="Miller P.J."/>
            <person name="Scott M.A."/>
            <person name="Spackman E."/>
            <person name="Goraichik I."/>
            <person name="Dimitrov K.M."/>
            <person name="Suarez D.L."/>
            <person name="Swayne D.E."/>
        </authorList>
    </citation>
    <scope>NUCLEOTIDE SEQUENCE [LARGE SCALE GENOMIC DNA]</scope>
    <source>
        <strain evidence="2 3">N3/975</strain>
    </source>
</reference>
<dbReference type="EMBL" id="LT840184">
    <property type="protein sequence ID" value="SMF90632.1"/>
    <property type="molecule type" value="Genomic_DNA"/>
</dbReference>
<dbReference type="AlphaFoldDB" id="A0A1X7HPQ8"/>
<keyword evidence="1" id="KW-0472">Membrane</keyword>